<feature type="transmembrane region" description="Helical" evidence="2">
    <location>
        <begin position="88"/>
        <end position="109"/>
    </location>
</feature>
<reference evidence="4 5" key="1">
    <citation type="submission" date="2020-07" db="EMBL/GenBank/DDBJ databases">
        <authorList>
            <person name="Cui H."/>
        </authorList>
    </citation>
    <scope>NUCLEOTIDE SEQUENCE [LARGE SCALE GENOMIC DNA]</scope>
    <source>
        <strain evidence="4 5">YPL8</strain>
    </source>
</reference>
<evidence type="ECO:0000313" key="4">
    <source>
        <dbReference type="EMBL" id="QLG50923.1"/>
    </source>
</evidence>
<evidence type="ECO:0000256" key="1">
    <source>
        <dbReference type="SAM" id="MobiDB-lite"/>
    </source>
</evidence>
<proteinExistence type="predicted"/>
<dbReference type="EMBL" id="CP058601">
    <property type="protein sequence ID" value="QLG50923.1"/>
    <property type="molecule type" value="Genomic_DNA"/>
</dbReference>
<evidence type="ECO:0000256" key="2">
    <source>
        <dbReference type="SAM" id="Phobius"/>
    </source>
</evidence>
<keyword evidence="2" id="KW-0472">Membrane</keyword>
<evidence type="ECO:0000313" key="5">
    <source>
        <dbReference type="Proteomes" id="UP000509241"/>
    </source>
</evidence>
<gene>
    <name evidence="4" type="ORF">HYG82_19845</name>
</gene>
<name>A0A7D5K8Q5_9EURY</name>
<dbReference type="Pfam" id="PF03703">
    <property type="entry name" value="bPH_2"/>
    <property type="match status" value="1"/>
</dbReference>
<evidence type="ECO:0000259" key="3">
    <source>
        <dbReference type="Pfam" id="PF03703"/>
    </source>
</evidence>
<organism evidence="4 5">
    <name type="scientific">Natrinema halophilum</name>
    <dbReference type="NCBI Taxonomy" id="1699371"/>
    <lineage>
        <taxon>Archaea</taxon>
        <taxon>Methanobacteriati</taxon>
        <taxon>Methanobacteriota</taxon>
        <taxon>Stenosarchaea group</taxon>
        <taxon>Halobacteria</taxon>
        <taxon>Halobacteriales</taxon>
        <taxon>Natrialbaceae</taxon>
        <taxon>Natrinema</taxon>
    </lineage>
</organism>
<dbReference type="KEGG" id="haly:HYG82_19845"/>
<dbReference type="RefSeq" id="WP_179263927.1">
    <property type="nucleotide sequence ID" value="NZ_CP058601.1"/>
</dbReference>
<dbReference type="OrthoDB" id="206392at2157"/>
<keyword evidence="2" id="KW-0812">Transmembrane</keyword>
<dbReference type="AlphaFoldDB" id="A0A7D5K8Q5"/>
<feature type="compositionally biased region" description="Polar residues" evidence="1">
    <location>
        <begin position="35"/>
        <end position="48"/>
    </location>
</feature>
<dbReference type="InterPro" id="IPR005182">
    <property type="entry name" value="YdbS-like_PH"/>
</dbReference>
<protein>
    <submittedName>
        <fullName evidence="4">PH domain-containing protein</fullName>
    </submittedName>
</protein>
<keyword evidence="5" id="KW-1185">Reference proteome</keyword>
<dbReference type="GeneID" id="56035594"/>
<feature type="region of interest" description="Disordered" evidence="1">
    <location>
        <begin position="1"/>
        <end position="48"/>
    </location>
</feature>
<feature type="transmembrane region" description="Helical" evidence="2">
    <location>
        <begin position="58"/>
        <end position="76"/>
    </location>
</feature>
<sequence length="204" mass="22092">MTQNSDEIDNIERAHSEPAAEAADDGSESDGADRTTLTYGESSSTDVQYETTPTIRPVLLTLAAVVIGGLVIVGSIATNPALLGGAQIADIIGSAILVLTSVVAIRLLIKAAVLARTTYTITDDTFRREYELLYRTRSRVVPVAKLRGHEFSQGRVQSLLGYGTIRLLTAGTNRSLGFIEFEHLDDPERTREEIRAVSTARTED</sequence>
<accession>A0A7D5K8Q5</accession>
<dbReference type="Proteomes" id="UP000509241">
    <property type="component" value="Chromosome"/>
</dbReference>
<keyword evidence="2" id="KW-1133">Transmembrane helix</keyword>
<feature type="domain" description="YdbS-like PH" evidence="3">
    <location>
        <begin position="116"/>
        <end position="192"/>
    </location>
</feature>